<keyword evidence="4" id="KW-1185">Reference proteome</keyword>
<reference evidence="3 4" key="1">
    <citation type="submission" date="2017-11" db="EMBL/GenBank/DDBJ databases">
        <title>Isolation and Characterization of Family Methanocellaceae Species from Potential Methane Hydrate Area Offshore Southwestern Taiwan.</title>
        <authorList>
            <person name="Zhang W.-L."/>
            <person name="Chen W.-C."/>
            <person name="Lai M.-C."/>
            <person name="Chen S.-C."/>
        </authorList>
    </citation>
    <scope>NUCLEOTIDE SEQUENCE [LARGE SCALE GENOMIC DNA]</scope>
    <source>
        <strain evidence="3 4">CWC-04</strain>
    </source>
</reference>
<proteinExistence type="predicted"/>
<dbReference type="Proteomes" id="UP001320159">
    <property type="component" value="Unassembled WGS sequence"/>
</dbReference>
<sequence>MDQSAINKIIMDAEAEDPAKKLEKLEKEMQILKGSIKKLILDIREQMNNADNPFLNIQQFQAPAATPRIDGEKFLEDTVNDDEEKPVKKSGEMNKEPSTYGFEEDRMEIDEERKMLEDMRFRLREGAGHISYKGSKKLDPFTMTKLMEWTRTMLRKNGQERFNEMIDMYVLAGYIDDDMKNIIQKVSKLMETEPQKVPKKLDIKEYVRDLYTLYVILNPKDTEFDSRMLSVLLNSENKQ</sequence>
<evidence type="ECO:0000256" key="1">
    <source>
        <dbReference type="SAM" id="MobiDB-lite"/>
    </source>
</evidence>
<comment type="caution">
    <text evidence="3">The sequence shown here is derived from an EMBL/GenBank/DDBJ whole genome shotgun (WGS) entry which is preliminary data.</text>
</comment>
<gene>
    <name evidence="3" type="ORF">CUJ83_13630</name>
</gene>
<feature type="region of interest" description="Disordered" evidence="1">
    <location>
        <begin position="79"/>
        <end position="98"/>
    </location>
</feature>
<organism evidence="3 4">
    <name type="scientific">Methanooceanicella nereidis</name>
    <dbReference type="NCBI Taxonomy" id="2052831"/>
    <lineage>
        <taxon>Archaea</taxon>
        <taxon>Methanobacteriati</taxon>
        <taxon>Methanobacteriota</taxon>
        <taxon>Stenosarchaea group</taxon>
        <taxon>Methanomicrobia</taxon>
        <taxon>Methanocellales</taxon>
        <taxon>Methanocellaceae</taxon>
        <taxon>Methanooceanicella</taxon>
    </lineage>
</organism>
<dbReference type="Pfam" id="PF04659">
    <property type="entry name" value="Arch_fla_DE"/>
    <property type="match status" value="1"/>
</dbReference>
<evidence type="ECO:0000259" key="2">
    <source>
        <dbReference type="Pfam" id="PF04659"/>
    </source>
</evidence>
<dbReference type="AlphaFoldDB" id="A0AAP2W8A6"/>
<evidence type="ECO:0000313" key="3">
    <source>
        <dbReference type="EMBL" id="MCD1296039.1"/>
    </source>
</evidence>
<dbReference type="RefSeq" id="WP_230742903.1">
    <property type="nucleotide sequence ID" value="NZ_PGCK01000013.1"/>
</dbReference>
<feature type="compositionally biased region" description="Basic and acidic residues" evidence="1">
    <location>
        <begin position="85"/>
        <end position="95"/>
    </location>
</feature>
<dbReference type="EMBL" id="PGCK01000013">
    <property type="protein sequence ID" value="MCD1296039.1"/>
    <property type="molecule type" value="Genomic_DNA"/>
</dbReference>
<dbReference type="InterPro" id="IPR006752">
    <property type="entry name" value="Arch_fla_DE"/>
</dbReference>
<evidence type="ECO:0000313" key="4">
    <source>
        <dbReference type="Proteomes" id="UP001320159"/>
    </source>
</evidence>
<dbReference type="GO" id="GO:0097588">
    <property type="term" value="P:archaeal or bacterial-type flagellum-dependent cell motility"/>
    <property type="evidence" value="ECO:0007669"/>
    <property type="project" value="InterPro"/>
</dbReference>
<protein>
    <recommendedName>
        <fullName evidence="2">Archaeal flagella protein FlaD/E domain-containing protein</fullName>
    </recommendedName>
</protein>
<feature type="domain" description="Archaeal flagella protein FlaD/E" evidence="2">
    <location>
        <begin position="141"/>
        <end position="208"/>
    </location>
</feature>
<accession>A0AAP2W8A6</accession>
<name>A0AAP2W8A6_9EURY</name>